<evidence type="ECO:0000256" key="4">
    <source>
        <dbReference type="ARBA" id="ARBA00023136"/>
    </source>
</evidence>
<dbReference type="InterPro" id="IPR011990">
    <property type="entry name" value="TPR-like_helical_dom_sf"/>
</dbReference>
<keyword evidence="4 5" id="KW-0472">Membrane</keyword>
<evidence type="ECO:0000256" key="5">
    <source>
        <dbReference type="SAM" id="Phobius"/>
    </source>
</evidence>
<dbReference type="GO" id="GO:0016020">
    <property type="term" value="C:membrane"/>
    <property type="evidence" value="ECO:0007669"/>
    <property type="project" value="UniProtKB-SubCell"/>
</dbReference>
<evidence type="ECO:0000256" key="1">
    <source>
        <dbReference type="ARBA" id="ARBA00004370"/>
    </source>
</evidence>
<name>A0A918TJT8_9RHOB</name>
<dbReference type="Gene3D" id="1.25.40.10">
    <property type="entry name" value="Tetratricopeptide repeat domain"/>
    <property type="match status" value="2"/>
</dbReference>
<dbReference type="PIRSF" id="PIRSF031802">
    <property type="entry name" value="UCP031802"/>
    <property type="match status" value="1"/>
</dbReference>
<feature type="domain" description="HemY N-terminal" evidence="6">
    <location>
        <begin position="30"/>
        <end position="143"/>
    </location>
</feature>
<accession>A0A918TJT8</accession>
<dbReference type="SUPFAM" id="SSF48452">
    <property type="entry name" value="TPR-like"/>
    <property type="match status" value="1"/>
</dbReference>
<gene>
    <name evidence="7" type="ORF">GCM10007315_12300</name>
</gene>
<dbReference type="InterPro" id="IPR016982">
    <property type="entry name" value="Mms48"/>
</dbReference>
<feature type="transmembrane region" description="Helical" evidence="5">
    <location>
        <begin position="49"/>
        <end position="76"/>
    </location>
</feature>
<comment type="subcellular location">
    <subcellularLocation>
        <location evidence="1">Membrane</location>
    </subcellularLocation>
</comment>
<evidence type="ECO:0000313" key="8">
    <source>
        <dbReference type="Proteomes" id="UP000638981"/>
    </source>
</evidence>
<protein>
    <submittedName>
        <fullName evidence="7">Heme biosynthesis protein HemY</fullName>
    </submittedName>
</protein>
<dbReference type="RefSeq" id="WP_189410747.1">
    <property type="nucleotide sequence ID" value="NZ_BMYJ01000003.1"/>
</dbReference>
<keyword evidence="8" id="KW-1185">Reference proteome</keyword>
<comment type="caution">
    <text evidence="7">The sequence shown here is derived from an EMBL/GenBank/DDBJ whole genome shotgun (WGS) entry which is preliminary data.</text>
</comment>
<dbReference type="AlphaFoldDB" id="A0A918TJT8"/>
<sequence>MITSLFKALLFFALIAAMALGAVYLTDLGGGIRLAAMGYEFTLGPLQTLIAILLLFALVWLALRILALLSATFHFLNGDETALSRYFDRNRERKGYQALSDSLIALASGDGHLALSRAQRAEKYLARPELTNLIAAQSAEMAGNNTRASEAYKALLADDRTRFIGVRGLMLQKLAEGDQATALKLAEKALELKPRHPEIQDVLLQMQTGQADWKGARKTLETQAKTGSLPKDVYRRRDAVLALQEARGVLDDGASVEAREAAILANRLSPDLIPAASLAARGLAQKGEVKAATKVLKKAWDVRPHPDLAAAFAALEPEETPEARLKRFKVLTTLHPDDPETRMLLAELNLSAEDFPAARRALGDLLDKNPSQRALALMAAIERGQGAEESAVRGWLARAVSAPRGPAWCCDKCQRVQAEWAPVCAHCGGFDTLSWRPPAADAAADPSAALLPLLISPASQAPDATEITEILDHRPEAGDP</sequence>
<evidence type="ECO:0000256" key="2">
    <source>
        <dbReference type="ARBA" id="ARBA00022692"/>
    </source>
</evidence>
<dbReference type="EMBL" id="BMYJ01000003">
    <property type="protein sequence ID" value="GHC51440.1"/>
    <property type="molecule type" value="Genomic_DNA"/>
</dbReference>
<evidence type="ECO:0000313" key="7">
    <source>
        <dbReference type="EMBL" id="GHC51440.1"/>
    </source>
</evidence>
<reference evidence="7" key="2">
    <citation type="submission" date="2020-09" db="EMBL/GenBank/DDBJ databases">
        <authorList>
            <person name="Sun Q."/>
            <person name="Kim S."/>
        </authorList>
    </citation>
    <scope>NUCLEOTIDE SEQUENCE</scope>
    <source>
        <strain evidence="7">KCTC 23310</strain>
    </source>
</reference>
<dbReference type="Pfam" id="PF07219">
    <property type="entry name" value="HemY_N"/>
    <property type="match status" value="1"/>
</dbReference>
<evidence type="ECO:0000256" key="3">
    <source>
        <dbReference type="ARBA" id="ARBA00022989"/>
    </source>
</evidence>
<evidence type="ECO:0000259" key="6">
    <source>
        <dbReference type="Pfam" id="PF07219"/>
    </source>
</evidence>
<keyword evidence="2 5" id="KW-0812">Transmembrane</keyword>
<dbReference type="Pfam" id="PF14559">
    <property type="entry name" value="TPR_19"/>
    <property type="match status" value="1"/>
</dbReference>
<dbReference type="Proteomes" id="UP000638981">
    <property type="component" value="Unassembled WGS sequence"/>
</dbReference>
<reference evidence="7" key="1">
    <citation type="journal article" date="2014" name="Int. J. Syst. Evol. Microbiol.">
        <title>Complete genome sequence of Corynebacterium casei LMG S-19264T (=DSM 44701T), isolated from a smear-ripened cheese.</title>
        <authorList>
            <consortium name="US DOE Joint Genome Institute (JGI-PGF)"/>
            <person name="Walter F."/>
            <person name="Albersmeier A."/>
            <person name="Kalinowski J."/>
            <person name="Ruckert C."/>
        </authorList>
    </citation>
    <scope>NUCLEOTIDE SEQUENCE</scope>
    <source>
        <strain evidence="7">KCTC 23310</strain>
    </source>
</reference>
<dbReference type="InterPro" id="IPR010817">
    <property type="entry name" value="HemY_N"/>
</dbReference>
<proteinExistence type="predicted"/>
<keyword evidence="3 5" id="KW-1133">Transmembrane helix</keyword>
<organism evidence="7 8">
    <name type="scientific">Neogemmobacter tilapiae</name>
    <dbReference type="NCBI Taxonomy" id="875041"/>
    <lineage>
        <taxon>Bacteria</taxon>
        <taxon>Pseudomonadati</taxon>
        <taxon>Pseudomonadota</taxon>
        <taxon>Alphaproteobacteria</taxon>
        <taxon>Rhodobacterales</taxon>
        <taxon>Paracoccaceae</taxon>
        <taxon>Neogemmobacter</taxon>
    </lineage>
</organism>